<dbReference type="PANTHER" id="PTHR48085">
    <property type="entry name" value="CADMIUM/ZINC-TRANSPORTING ATPASE HMA2-RELATED"/>
    <property type="match status" value="1"/>
</dbReference>
<comment type="similarity">
    <text evidence="2 13">Belongs to the cation transport ATPase (P-type) (TC 3.A.3) family. Type IB subfamily.</text>
</comment>
<feature type="transmembrane region" description="Helical" evidence="13">
    <location>
        <begin position="766"/>
        <end position="782"/>
    </location>
</feature>
<dbReference type="PANTHER" id="PTHR48085:SF5">
    <property type="entry name" value="CADMIUM_ZINC-TRANSPORTING ATPASE HMA4-RELATED"/>
    <property type="match status" value="1"/>
</dbReference>
<keyword evidence="6 13" id="KW-0547">Nucleotide-binding</keyword>
<dbReference type="Proteomes" id="UP000186102">
    <property type="component" value="Unassembled WGS sequence"/>
</dbReference>
<evidence type="ECO:0000256" key="6">
    <source>
        <dbReference type="ARBA" id="ARBA00022741"/>
    </source>
</evidence>
<dbReference type="InterPro" id="IPR023299">
    <property type="entry name" value="ATPase_P-typ_cyto_dom_N"/>
</dbReference>
<keyword evidence="9 13" id="KW-1133">Transmembrane helix</keyword>
<evidence type="ECO:0000256" key="10">
    <source>
        <dbReference type="ARBA" id="ARBA00023136"/>
    </source>
</evidence>
<dbReference type="InterPro" id="IPR018303">
    <property type="entry name" value="ATPase_P-typ_P_site"/>
</dbReference>
<dbReference type="InterPro" id="IPR036412">
    <property type="entry name" value="HAD-like_sf"/>
</dbReference>
<dbReference type="EC" id="7.2.2.21" evidence="11"/>
<feature type="domain" description="P-type ATPase A" evidence="14">
    <location>
        <begin position="285"/>
        <end position="384"/>
    </location>
</feature>
<dbReference type="RefSeq" id="WP_075365522.1">
    <property type="nucleotide sequence ID" value="NZ_MLBF01000023.1"/>
</dbReference>
<dbReference type="SUPFAM" id="SSF81665">
    <property type="entry name" value="Calcium ATPase, transmembrane domain M"/>
    <property type="match status" value="1"/>
</dbReference>
<evidence type="ECO:0000256" key="7">
    <source>
        <dbReference type="ARBA" id="ARBA00022840"/>
    </source>
</evidence>
<evidence type="ECO:0000256" key="8">
    <source>
        <dbReference type="ARBA" id="ARBA00022967"/>
    </source>
</evidence>
<dbReference type="CDD" id="cd00371">
    <property type="entry name" value="HMA"/>
    <property type="match status" value="1"/>
</dbReference>
<keyword evidence="16" id="KW-1185">Reference proteome</keyword>
<comment type="caution">
    <text evidence="15">The sequence shown here is derived from an EMBL/GenBank/DDBJ whole genome shotgun (WGS) entry which is preliminary data.</text>
</comment>
<dbReference type="InterPro" id="IPR006121">
    <property type="entry name" value="HMA_dom"/>
</dbReference>
<dbReference type="FunFam" id="2.70.150.10:FF:000002">
    <property type="entry name" value="Copper-transporting ATPase 1, putative"/>
    <property type="match status" value="1"/>
</dbReference>
<dbReference type="InterPro" id="IPR008250">
    <property type="entry name" value="ATPase_P-typ_transduc_dom_A_sf"/>
</dbReference>
<dbReference type="GO" id="GO:0046872">
    <property type="term" value="F:metal ion binding"/>
    <property type="evidence" value="ECO:0007669"/>
    <property type="project" value="UniProtKB-KW"/>
</dbReference>
<dbReference type="PRINTS" id="PR00941">
    <property type="entry name" value="CDATPASE"/>
</dbReference>
<dbReference type="Gene3D" id="3.40.50.1000">
    <property type="entry name" value="HAD superfamily/HAD-like"/>
    <property type="match status" value="1"/>
</dbReference>
<dbReference type="SFLD" id="SFLDF00027">
    <property type="entry name" value="p-type_atpase"/>
    <property type="match status" value="1"/>
</dbReference>
<dbReference type="SUPFAM" id="SSF56784">
    <property type="entry name" value="HAD-like"/>
    <property type="match status" value="1"/>
</dbReference>
<dbReference type="SFLD" id="SFLDG00002">
    <property type="entry name" value="C1.7:_P-type_atpase_like"/>
    <property type="match status" value="1"/>
</dbReference>
<dbReference type="GO" id="GO:0005886">
    <property type="term" value="C:plasma membrane"/>
    <property type="evidence" value="ECO:0007669"/>
    <property type="project" value="UniProtKB-SubCell"/>
</dbReference>
<evidence type="ECO:0000256" key="3">
    <source>
        <dbReference type="ARBA" id="ARBA00022539"/>
    </source>
</evidence>
<evidence type="ECO:0000256" key="4">
    <source>
        <dbReference type="ARBA" id="ARBA00022692"/>
    </source>
</evidence>
<keyword evidence="3" id="KW-0104">Cadmium</keyword>
<dbReference type="NCBIfam" id="TIGR01525">
    <property type="entry name" value="ATPase-IB_hvy"/>
    <property type="match status" value="1"/>
</dbReference>
<dbReference type="OrthoDB" id="9760364at2"/>
<keyword evidence="4 13" id="KW-0812">Transmembrane</keyword>
<evidence type="ECO:0000313" key="16">
    <source>
        <dbReference type="Proteomes" id="UP000186102"/>
    </source>
</evidence>
<feature type="transmembrane region" description="Helical" evidence="13">
    <location>
        <begin position="430"/>
        <end position="455"/>
    </location>
</feature>
<feature type="transmembrane region" description="Helical" evidence="13">
    <location>
        <begin position="738"/>
        <end position="760"/>
    </location>
</feature>
<evidence type="ECO:0000256" key="9">
    <source>
        <dbReference type="ARBA" id="ARBA00022989"/>
    </source>
</evidence>
<dbReference type="InterPro" id="IPR036163">
    <property type="entry name" value="HMA_dom_sf"/>
</dbReference>
<dbReference type="InterPro" id="IPR001757">
    <property type="entry name" value="P_typ_ATPase"/>
</dbReference>
<dbReference type="PROSITE" id="PS00154">
    <property type="entry name" value="ATPASE_E1_E2"/>
    <property type="match status" value="1"/>
</dbReference>
<dbReference type="GO" id="GO:0008551">
    <property type="term" value="F:P-type cadmium transporter activity"/>
    <property type="evidence" value="ECO:0007669"/>
    <property type="project" value="UniProtKB-EC"/>
</dbReference>
<comment type="catalytic activity">
    <reaction evidence="12">
        <text>Cd(2+)(in) + ATP + H2O = Cd(2+)(out) + ADP + phosphate + H(+)</text>
        <dbReference type="Rhea" id="RHEA:12132"/>
        <dbReference type="ChEBI" id="CHEBI:15377"/>
        <dbReference type="ChEBI" id="CHEBI:15378"/>
        <dbReference type="ChEBI" id="CHEBI:30616"/>
        <dbReference type="ChEBI" id="CHEBI:43474"/>
        <dbReference type="ChEBI" id="CHEBI:48775"/>
        <dbReference type="ChEBI" id="CHEBI:456216"/>
        <dbReference type="EC" id="7.2.2.21"/>
    </reaction>
</comment>
<dbReference type="AlphaFoldDB" id="A0A1Q8QTH2"/>
<dbReference type="GO" id="GO:0016887">
    <property type="term" value="F:ATP hydrolysis activity"/>
    <property type="evidence" value="ECO:0007669"/>
    <property type="project" value="InterPro"/>
</dbReference>
<feature type="transmembrane region" description="Helical" evidence="13">
    <location>
        <begin position="169"/>
        <end position="191"/>
    </location>
</feature>
<dbReference type="GO" id="GO:0005524">
    <property type="term" value="F:ATP binding"/>
    <property type="evidence" value="ECO:0007669"/>
    <property type="project" value="UniProtKB-UniRule"/>
</dbReference>
<keyword evidence="10 13" id="KW-0472">Membrane</keyword>
<evidence type="ECO:0000256" key="1">
    <source>
        <dbReference type="ARBA" id="ARBA00004651"/>
    </source>
</evidence>
<dbReference type="NCBIfam" id="TIGR01494">
    <property type="entry name" value="ATPase_P-type"/>
    <property type="match status" value="1"/>
</dbReference>
<evidence type="ECO:0000256" key="5">
    <source>
        <dbReference type="ARBA" id="ARBA00022723"/>
    </source>
</evidence>
<keyword evidence="8" id="KW-1278">Translocase</keyword>
<dbReference type="Pfam" id="PF00702">
    <property type="entry name" value="Hydrolase"/>
    <property type="match status" value="1"/>
</dbReference>
<keyword evidence="7 13" id="KW-0067">ATP-binding</keyword>
<organism evidence="15 16">
    <name type="scientific">Desulfosporosinus metallidurans</name>
    <dbReference type="NCBI Taxonomy" id="1888891"/>
    <lineage>
        <taxon>Bacteria</taxon>
        <taxon>Bacillati</taxon>
        <taxon>Bacillota</taxon>
        <taxon>Clostridia</taxon>
        <taxon>Eubacteriales</taxon>
        <taxon>Desulfitobacteriaceae</taxon>
        <taxon>Desulfosporosinus</taxon>
    </lineage>
</organism>
<evidence type="ECO:0000256" key="13">
    <source>
        <dbReference type="RuleBase" id="RU362081"/>
    </source>
</evidence>
<keyword evidence="13" id="KW-1003">Cell membrane</keyword>
<dbReference type="EMBL" id="MLBF01000023">
    <property type="protein sequence ID" value="OLN30645.1"/>
    <property type="molecule type" value="Genomic_DNA"/>
</dbReference>
<dbReference type="InterPro" id="IPR023298">
    <property type="entry name" value="ATPase_P-typ_TM_dom_sf"/>
</dbReference>
<accession>A0A1Q8QTH2</accession>
<dbReference type="PRINTS" id="PR00119">
    <property type="entry name" value="CATATPASE"/>
</dbReference>
<dbReference type="InterPro" id="IPR059000">
    <property type="entry name" value="ATPase_P-type_domA"/>
</dbReference>
<dbReference type="InterPro" id="IPR023214">
    <property type="entry name" value="HAD_sf"/>
</dbReference>
<dbReference type="Pfam" id="PF00122">
    <property type="entry name" value="E1-E2_ATPase"/>
    <property type="match status" value="1"/>
</dbReference>
<proteinExistence type="inferred from homology"/>
<dbReference type="SFLD" id="SFLDS00003">
    <property type="entry name" value="Haloacid_Dehalogenase"/>
    <property type="match status" value="1"/>
</dbReference>
<comment type="subcellular location">
    <subcellularLocation>
        <location evidence="1">Cell membrane</location>
        <topology evidence="1">Multi-pass membrane protein</topology>
    </subcellularLocation>
</comment>
<reference evidence="15 16" key="1">
    <citation type="submission" date="2016-09" db="EMBL/GenBank/DDBJ databases">
        <title>Complete genome of Desulfosporosinus sp. OL.</title>
        <authorList>
            <person name="Mardanov A."/>
            <person name="Beletsky A."/>
            <person name="Panova A."/>
            <person name="Karnachuk O."/>
            <person name="Ravin N."/>
        </authorList>
    </citation>
    <scope>NUCLEOTIDE SEQUENCE [LARGE SCALE GENOMIC DNA]</scope>
    <source>
        <strain evidence="15 16">OL</strain>
    </source>
</reference>
<dbReference type="STRING" id="1888891.DSOL_2987"/>
<dbReference type="SUPFAM" id="SSF81653">
    <property type="entry name" value="Calcium ATPase, transduction domain A"/>
    <property type="match status" value="1"/>
</dbReference>
<dbReference type="NCBIfam" id="TIGR01512">
    <property type="entry name" value="ATPase-IB2_Cd"/>
    <property type="match status" value="1"/>
</dbReference>
<keyword evidence="5 13" id="KW-0479">Metal-binding</keyword>
<dbReference type="InterPro" id="IPR044492">
    <property type="entry name" value="P_typ_ATPase_HD_dom"/>
</dbReference>
<evidence type="ECO:0000259" key="14">
    <source>
        <dbReference type="Pfam" id="PF00122"/>
    </source>
</evidence>
<feature type="transmembrane region" description="Helical" evidence="13">
    <location>
        <begin position="203"/>
        <end position="223"/>
    </location>
</feature>
<evidence type="ECO:0000313" key="15">
    <source>
        <dbReference type="EMBL" id="OLN30645.1"/>
    </source>
</evidence>
<evidence type="ECO:0000256" key="12">
    <source>
        <dbReference type="ARBA" id="ARBA00049338"/>
    </source>
</evidence>
<dbReference type="Gene3D" id="3.30.70.100">
    <property type="match status" value="1"/>
</dbReference>
<dbReference type="InterPro" id="IPR051014">
    <property type="entry name" value="Cation_Transport_ATPase_IB"/>
</dbReference>
<dbReference type="SUPFAM" id="SSF55008">
    <property type="entry name" value="HMA, heavy metal-associated domain"/>
    <property type="match status" value="2"/>
</dbReference>
<sequence>MSDINQAEERVKYRIEGEFCVNCAAKMERTLSATAGIGETVINYAAKTVFLPPSAEEQAQEIMEKIEPGVKLVRVEAKKQLAGSDGRVKYCIEGEFCANCSAKMERALSETDGIGPTSINYAAKTVFLPPGMVQEAQRIMENIEHGVKLVAVENQRDKSSNQQPEKSLLGGKLTGIIIAGILLAIGLLFGSKWHGTSLEPIEYVVYLSAYVLVGYEVLSTAFRNILRGSVFDENFLMAIATIGAITIHQLSEAVGVMLFYSVGEYIQARAIDRSRRSIQDLMDIRPDYANLINQLDVVKVDPEDVEIGQHIMVRPGEKVPLDGEILNGSSFLDTSALTGESVPRRVNTGDTVLAGTINQSGVLTVRVTRKFAESSVQKILDLVENAGTRKANTEKFITTFARYYTPLVVIVALAIAFLPPLFFGGALKVWLYRALTILVISCPCALVVSIPLGYFGGIGGASKHGILVKGANFLEALTKVRTVVFDKTGTLTQGVFQVVKINPAHGFTENELLEIAATAEIHSSHPIAKSIRDKFGKDIDSGVIEGYQEISGKGIQVRLRGQEVLVGKAVLLEQAGVDVLTEADNRAGTTVHLAVNGRYAGYLLISDKPKAGAQATVQALNKSGVRTVMLTGDHQSVAKAVSEELGVAEYHADLLPEDKVTWLEKLIEESKGQGEGKVVFVGDGINDAPVLTQADIGVAMGGLGSDAAIEAADVVLMEDQPEKLLSAISIARYTKAIIWQNIVIAMVIKFGFIILGAFGVANMWEAVFADVGVALLAILNATRVRTYLAPQTGNVSEKKIINVLSGSSAK</sequence>
<evidence type="ECO:0000256" key="2">
    <source>
        <dbReference type="ARBA" id="ARBA00006024"/>
    </source>
</evidence>
<name>A0A1Q8QTH2_9FIRM</name>
<dbReference type="Gene3D" id="3.40.1110.10">
    <property type="entry name" value="Calcium-transporting ATPase, cytoplasmic domain N"/>
    <property type="match status" value="1"/>
</dbReference>
<dbReference type="InterPro" id="IPR027256">
    <property type="entry name" value="P-typ_ATPase_IB"/>
</dbReference>
<protein>
    <recommendedName>
        <fullName evidence="11">Cd(2+)-exporting ATPase</fullName>
        <ecNumber evidence="11">7.2.2.21</ecNumber>
    </recommendedName>
</protein>
<dbReference type="Gene3D" id="2.70.150.10">
    <property type="entry name" value="Calcium-transporting ATPase, cytoplasmic transduction domain A"/>
    <property type="match status" value="1"/>
</dbReference>
<gene>
    <name evidence="15" type="ORF">DSOL_2987</name>
</gene>
<feature type="transmembrane region" description="Helical" evidence="13">
    <location>
        <begin position="403"/>
        <end position="424"/>
    </location>
</feature>
<dbReference type="CDD" id="cd07548">
    <property type="entry name" value="P-type_ATPase-Cd_Zn_Co_like"/>
    <property type="match status" value="1"/>
</dbReference>
<evidence type="ECO:0000256" key="11">
    <source>
        <dbReference type="ARBA" id="ARBA00039103"/>
    </source>
</evidence>